<reference evidence="2" key="1">
    <citation type="submission" date="2020-07" db="EMBL/GenBank/DDBJ databases">
        <title>Carbapenem Resistant Aeromonas hydrophila Carrying blacphA7 Isolated from Two Solid Organ Transplant Patients.</title>
        <authorList>
            <person name="Hilt E."/>
            <person name="Fitzwater S.P."/>
            <person name="Ward K."/>
            <person name="De St Maurice A."/>
            <person name="Chandrasekaran S."/>
            <person name="Garner O.B."/>
            <person name="Yang S."/>
        </authorList>
    </citation>
    <scope>NUCLEOTIDE SEQUENCE</scope>
    <source>
        <strain evidence="2">B-1</strain>
    </source>
</reference>
<dbReference type="InterPro" id="IPR045853">
    <property type="entry name" value="Pep_chain_release_fac_I_sf"/>
</dbReference>
<accession>A0A926FK58</accession>
<organism evidence="2">
    <name type="scientific">Aeromonas hydrophila</name>
    <dbReference type="NCBI Taxonomy" id="644"/>
    <lineage>
        <taxon>Bacteria</taxon>
        <taxon>Pseudomonadati</taxon>
        <taxon>Pseudomonadota</taxon>
        <taxon>Gammaproteobacteria</taxon>
        <taxon>Aeromonadales</taxon>
        <taxon>Aeromonadaceae</taxon>
        <taxon>Aeromonas</taxon>
    </lineage>
</organism>
<dbReference type="GO" id="GO:0006415">
    <property type="term" value="P:translational termination"/>
    <property type="evidence" value="ECO:0007669"/>
    <property type="project" value="InterPro"/>
</dbReference>
<dbReference type="Gene3D" id="6.10.140.1980">
    <property type="match status" value="1"/>
</dbReference>
<name>A0A926FK58_AERHY</name>
<dbReference type="InterPro" id="IPR005139">
    <property type="entry name" value="PCRF"/>
</dbReference>
<feature type="domain" description="Peptide chain release factor" evidence="1">
    <location>
        <begin position="3"/>
        <end position="48"/>
    </location>
</feature>
<dbReference type="EMBL" id="JACLAN010000010">
    <property type="protein sequence ID" value="MBC8674179.1"/>
    <property type="molecule type" value="Genomic_DNA"/>
</dbReference>
<sequence length="50" mass="5814">MLGEADVAADQDRYRALTREYAQLEDIVHAFQQFRQAEENLDATRQMLEG</sequence>
<proteinExistence type="predicted"/>
<comment type="caution">
    <text evidence="2">The sequence shown here is derived from an EMBL/GenBank/DDBJ whole genome shotgun (WGS) entry which is preliminary data.</text>
</comment>
<dbReference type="SUPFAM" id="SSF75620">
    <property type="entry name" value="Release factor"/>
    <property type="match status" value="1"/>
</dbReference>
<dbReference type="Pfam" id="PF03462">
    <property type="entry name" value="PCRF"/>
    <property type="match status" value="1"/>
</dbReference>
<evidence type="ECO:0000259" key="1">
    <source>
        <dbReference type="Pfam" id="PF03462"/>
    </source>
</evidence>
<evidence type="ECO:0000313" key="2">
    <source>
        <dbReference type="EMBL" id="MBC8674179.1"/>
    </source>
</evidence>
<dbReference type="AlphaFoldDB" id="A0A926FK58"/>
<gene>
    <name evidence="2" type="ORF">H2136_17605</name>
</gene>
<protein>
    <submittedName>
        <fullName evidence="2">PCRF domain-containing protein</fullName>
    </submittedName>
</protein>